<evidence type="ECO:0000313" key="6">
    <source>
        <dbReference type="Proteomes" id="UP000672097"/>
    </source>
</evidence>
<keyword evidence="5" id="KW-0548">Nucleotidyltransferase</keyword>
<feature type="transmembrane region" description="Helical" evidence="3">
    <location>
        <begin position="188"/>
        <end position="208"/>
    </location>
</feature>
<reference evidence="5 6" key="1">
    <citation type="submission" date="2021-04" db="EMBL/GenBank/DDBJ databases">
        <title>The genome sequence of type strain Ideonella paludis KCTC 32238.</title>
        <authorList>
            <person name="Liu Y."/>
        </authorList>
    </citation>
    <scope>NUCLEOTIDE SEQUENCE [LARGE SCALE GENOMIC DNA]</scope>
    <source>
        <strain evidence="5 6">KCTC 32238</strain>
    </source>
</reference>
<dbReference type="InterPro" id="IPR043128">
    <property type="entry name" value="Rev_trsase/Diguanyl_cyclase"/>
</dbReference>
<feature type="transmembrane region" description="Helical" evidence="3">
    <location>
        <begin position="72"/>
        <end position="91"/>
    </location>
</feature>
<comment type="caution">
    <text evidence="5">The sequence shown here is derived from an EMBL/GenBank/DDBJ whole genome shotgun (WGS) entry which is preliminary data.</text>
</comment>
<dbReference type="SMART" id="SM00267">
    <property type="entry name" value="GGDEF"/>
    <property type="match status" value="1"/>
</dbReference>
<feature type="transmembrane region" description="Helical" evidence="3">
    <location>
        <begin position="150"/>
        <end position="168"/>
    </location>
</feature>
<dbReference type="InterPro" id="IPR050469">
    <property type="entry name" value="Diguanylate_Cyclase"/>
</dbReference>
<dbReference type="EC" id="2.7.7.65" evidence="1"/>
<comment type="catalytic activity">
    <reaction evidence="2">
        <text>2 GTP = 3',3'-c-di-GMP + 2 diphosphate</text>
        <dbReference type="Rhea" id="RHEA:24898"/>
        <dbReference type="ChEBI" id="CHEBI:33019"/>
        <dbReference type="ChEBI" id="CHEBI:37565"/>
        <dbReference type="ChEBI" id="CHEBI:58805"/>
        <dbReference type="EC" id="2.7.7.65"/>
    </reaction>
</comment>
<dbReference type="PROSITE" id="PS50887">
    <property type="entry name" value="GGDEF"/>
    <property type="match status" value="1"/>
</dbReference>
<evidence type="ECO:0000256" key="1">
    <source>
        <dbReference type="ARBA" id="ARBA00012528"/>
    </source>
</evidence>
<accession>A0ABS5DVT6</accession>
<gene>
    <name evidence="5" type="ORF">KAK11_08025</name>
</gene>
<feature type="transmembrane region" description="Helical" evidence="3">
    <location>
        <begin position="126"/>
        <end position="143"/>
    </location>
</feature>
<dbReference type="Gene3D" id="3.30.70.270">
    <property type="match status" value="1"/>
</dbReference>
<organism evidence="5 6">
    <name type="scientific">Ideonella paludis</name>
    <dbReference type="NCBI Taxonomy" id="1233411"/>
    <lineage>
        <taxon>Bacteria</taxon>
        <taxon>Pseudomonadati</taxon>
        <taxon>Pseudomonadota</taxon>
        <taxon>Betaproteobacteria</taxon>
        <taxon>Burkholderiales</taxon>
        <taxon>Sphaerotilaceae</taxon>
        <taxon>Ideonella</taxon>
    </lineage>
</organism>
<keyword evidence="3" id="KW-1133">Transmembrane helix</keyword>
<feature type="domain" description="GGDEF" evidence="4">
    <location>
        <begin position="249"/>
        <end position="380"/>
    </location>
</feature>
<dbReference type="GO" id="GO:0052621">
    <property type="term" value="F:diguanylate cyclase activity"/>
    <property type="evidence" value="ECO:0007669"/>
    <property type="project" value="UniProtKB-EC"/>
</dbReference>
<evidence type="ECO:0000256" key="2">
    <source>
        <dbReference type="ARBA" id="ARBA00034247"/>
    </source>
</evidence>
<dbReference type="InterPro" id="IPR000160">
    <property type="entry name" value="GGDEF_dom"/>
</dbReference>
<keyword evidence="5" id="KW-0808">Transferase</keyword>
<dbReference type="CDD" id="cd01949">
    <property type="entry name" value="GGDEF"/>
    <property type="match status" value="1"/>
</dbReference>
<dbReference type="Pfam" id="PF00990">
    <property type="entry name" value="GGDEF"/>
    <property type="match status" value="1"/>
</dbReference>
<dbReference type="NCBIfam" id="TIGR00254">
    <property type="entry name" value="GGDEF"/>
    <property type="match status" value="1"/>
</dbReference>
<keyword evidence="3" id="KW-0472">Membrane</keyword>
<proteinExistence type="predicted"/>
<feature type="transmembrane region" description="Helical" evidence="3">
    <location>
        <begin position="103"/>
        <end position="120"/>
    </location>
</feature>
<keyword evidence="6" id="KW-1185">Reference proteome</keyword>
<feature type="transmembrane region" description="Helical" evidence="3">
    <location>
        <begin position="47"/>
        <end position="66"/>
    </location>
</feature>
<dbReference type="EMBL" id="JAGQDG010000003">
    <property type="protein sequence ID" value="MBQ0935270.1"/>
    <property type="molecule type" value="Genomic_DNA"/>
</dbReference>
<name>A0ABS5DVT6_9BURK</name>
<dbReference type="PANTHER" id="PTHR45138:SF9">
    <property type="entry name" value="DIGUANYLATE CYCLASE DGCM-RELATED"/>
    <property type="match status" value="1"/>
</dbReference>
<keyword evidence="3" id="KW-0812">Transmembrane</keyword>
<evidence type="ECO:0000256" key="3">
    <source>
        <dbReference type="SAM" id="Phobius"/>
    </source>
</evidence>
<dbReference type="InterPro" id="IPR029787">
    <property type="entry name" value="Nucleotide_cyclase"/>
</dbReference>
<evidence type="ECO:0000259" key="4">
    <source>
        <dbReference type="PROSITE" id="PS50887"/>
    </source>
</evidence>
<dbReference type="Proteomes" id="UP000672097">
    <property type="component" value="Unassembled WGS sequence"/>
</dbReference>
<dbReference type="SUPFAM" id="SSF55073">
    <property type="entry name" value="Nucleotide cyclase"/>
    <property type="match status" value="1"/>
</dbReference>
<sequence length="380" mass="42334">MKPTSFDGMTKAPHRTAQLTARWRWLSFGVRAEDTATQVRKIVQVNAGVWLLIGTVLIFNALFWLIGNEALIQSGLWQWPVMLAAPTVWWLNARRHLHAARWLMILLAMVDCLLAVAGGQGTASTVHVYFLLFAVMTPTLFAVEEWPATLILVVTNLGMFLALQFGHWPAHPAFALLDAHTQAMMIQSMVVSCVLILILMTMLTEIAAADNENRLIRLAETDPLTGLPNRRQFRQALEAEGSRMAREGGSFVLGVFDLDHFKRVNDEWGHDAGDQALVHIGHVVQGQLRAYDLVARTGGEEFVLLLPHTDLAEARLVVERIRQALEKDPFTYSGQARVITVSIGLALVSDAATMDQRLRQADEAMYQAKHEGRNRVCCAP</sequence>
<protein>
    <recommendedName>
        <fullName evidence="1">diguanylate cyclase</fullName>
        <ecNumber evidence="1">2.7.7.65</ecNumber>
    </recommendedName>
</protein>
<evidence type="ECO:0000313" key="5">
    <source>
        <dbReference type="EMBL" id="MBQ0935270.1"/>
    </source>
</evidence>
<dbReference type="PANTHER" id="PTHR45138">
    <property type="entry name" value="REGULATORY COMPONENTS OF SENSORY TRANSDUCTION SYSTEM"/>
    <property type="match status" value="1"/>
</dbReference>